<protein>
    <submittedName>
        <fullName evidence="2">Uncharacterized protein</fullName>
    </submittedName>
</protein>
<sequence length="20" mass="2236">MQSGLHFVNQKPTNFSPTAM</sequence>
<evidence type="ECO:0000313" key="3">
    <source>
        <dbReference type="Proteomes" id="UP000009183"/>
    </source>
</evidence>
<dbReference type="PaxDb" id="29760-VIT_09s0002g01130.t01"/>
<reference evidence="3" key="1">
    <citation type="journal article" date="2007" name="Nature">
        <title>The grapevine genome sequence suggests ancestral hexaploidization in major angiosperm phyla.</title>
        <authorList>
            <consortium name="The French-Italian Public Consortium for Grapevine Genome Characterization."/>
            <person name="Jaillon O."/>
            <person name="Aury J.-M."/>
            <person name="Noel B."/>
            <person name="Policriti A."/>
            <person name="Clepet C."/>
            <person name="Casagrande A."/>
            <person name="Choisne N."/>
            <person name="Aubourg S."/>
            <person name="Vitulo N."/>
            <person name="Jubin C."/>
            <person name="Vezzi A."/>
            <person name="Legeai F."/>
            <person name="Hugueney P."/>
            <person name="Dasilva C."/>
            <person name="Horner D."/>
            <person name="Mica E."/>
            <person name="Jublot D."/>
            <person name="Poulain J."/>
            <person name="Bruyere C."/>
            <person name="Billault A."/>
            <person name="Segurens B."/>
            <person name="Gouyvenoux M."/>
            <person name="Ugarte E."/>
            <person name="Cattonaro F."/>
            <person name="Anthouard V."/>
            <person name="Vico V."/>
            <person name="Del Fabbro C."/>
            <person name="Alaux M."/>
            <person name="Di Gaspero G."/>
            <person name="Dumas V."/>
            <person name="Felice N."/>
            <person name="Paillard S."/>
            <person name="Juman I."/>
            <person name="Moroldo M."/>
            <person name="Scalabrin S."/>
            <person name="Canaguier A."/>
            <person name="Le Clainche I."/>
            <person name="Malacrida G."/>
            <person name="Durand E."/>
            <person name="Pesole G."/>
            <person name="Laucou V."/>
            <person name="Chatelet P."/>
            <person name="Merdinoglu D."/>
            <person name="Delledonne M."/>
            <person name="Pezzotti M."/>
            <person name="Lecharny A."/>
            <person name="Scarpelli C."/>
            <person name="Artiguenave F."/>
            <person name="Pe M.E."/>
            <person name="Valle G."/>
            <person name="Morgante M."/>
            <person name="Caboche M."/>
            <person name="Adam-Blondon A.-F."/>
            <person name="Weissenbach J."/>
            <person name="Quetier F."/>
            <person name="Wincker P."/>
        </authorList>
    </citation>
    <scope>NUCLEOTIDE SEQUENCE [LARGE SCALE GENOMIC DNA]</scope>
    <source>
        <strain evidence="3">cv. Pinot noir / PN40024</strain>
    </source>
</reference>
<dbReference type="InParanoid" id="D7TZR6"/>
<accession>D7TZR6</accession>
<feature type="compositionally biased region" description="Polar residues" evidence="1">
    <location>
        <begin position="10"/>
        <end position="20"/>
    </location>
</feature>
<evidence type="ECO:0000256" key="1">
    <source>
        <dbReference type="SAM" id="MobiDB-lite"/>
    </source>
</evidence>
<gene>
    <name evidence="2" type="ordered locus">VIT_09s0002g01130</name>
</gene>
<dbReference type="Proteomes" id="UP000009183">
    <property type="component" value="Chromosome 9"/>
</dbReference>
<evidence type="ECO:0000313" key="2">
    <source>
        <dbReference type="EMBL" id="CBI35862.3"/>
    </source>
</evidence>
<dbReference type="AlphaFoldDB" id="D7TZR6"/>
<dbReference type="HOGENOM" id="CLU_3428846_0_0_1"/>
<proteinExistence type="predicted"/>
<keyword evidence="3" id="KW-1185">Reference proteome</keyword>
<organism evidence="2 3">
    <name type="scientific">Vitis vinifera</name>
    <name type="common">Grape</name>
    <dbReference type="NCBI Taxonomy" id="29760"/>
    <lineage>
        <taxon>Eukaryota</taxon>
        <taxon>Viridiplantae</taxon>
        <taxon>Streptophyta</taxon>
        <taxon>Embryophyta</taxon>
        <taxon>Tracheophyta</taxon>
        <taxon>Spermatophyta</taxon>
        <taxon>Magnoliopsida</taxon>
        <taxon>eudicotyledons</taxon>
        <taxon>Gunneridae</taxon>
        <taxon>Pentapetalae</taxon>
        <taxon>rosids</taxon>
        <taxon>Vitales</taxon>
        <taxon>Vitaceae</taxon>
        <taxon>Viteae</taxon>
        <taxon>Vitis</taxon>
    </lineage>
</organism>
<feature type="region of interest" description="Disordered" evidence="1">
    <location>
        <begin position="1"/>
        <end position="20"/>
    </location>
</feature>
<name>D7TZR6_VITVI</name>
<dbReference type="EMBL" id="FN596494">
    <property type="protein sequence ID" value="CBI35862.3"/>
    <property type="molecule type" value="Genomic_DNA"/>
</dbReference>